<dbReference type="Proteomes" id="UP000664779">
    <property type="component" value="Unassembled WGS sequence"/>
</dbReference>
<gene>
    <name evidence="1" type="ORF">J0X15_10870</name>
</gene>
<reference evidence="1" key="1">
    <citation type="submission" date="2021-03" db="EMBL/GenBank/DDBJ databases">
        <title>Roseibium sp. CAU 1637 isolated from Incheon.</title>
        <authorList>
            <person name="Kim W."/>
        </authorList>
    </citation>
    <scope>NUCLEOTIDE SEQUENCE</scope>
    <source>
        <strain evidence="1">CAU 1637</strain>
    </source>
</reference>
<comment type="caution">
    <text evidence="1">The sequence shown here is derived from an EMBL/GenBank/DDBJ whole genome shotgun (WGS) entry which is preliminary data.</text>
</comment>
<dbReference type="AlphaFoldDB" id="A0A939EPK4"/>
<proteinExistence type="predicted"/>
<accession>A0A939EPK4</accession>
<evidence type="ECO:0000313" key="2">
    <source>
        <dbReference type="Proteomes" id="UP000664779"/>
    </source>
</evidence>
<keyword evidence="2" id="KW-1185">Reference proteome</keyword>
<organism evidence="1 2">
    <name type="scientific">Roseibium limicola</name>
    <dbReference type="NCBI Taxonomy" id="2816037"/>
    <lineage>
        <taxon>Bacteria</taxon>
        <taxon>Pseudomonadati</taxon>
        <taxon>Pseudomonadota</taxon>
        <taxon>Alphaproteobacteria</taxon>
        <taxon>Hyphomicrobiales</taxon>
        <taxon>Stappiaceae</taxon>
        <taxon>Roseibium</taxon>
    </lineage>
</organism>
<dbReference type="RefSeq" id="WP_206940570.1">
    <property type="nucleotide sequence ID" value="NZ_JAFLNF010000004.1"/>
</dbReference>
<protein>
    <submittedName>
        <fullName evidence="1">Uncharacterized protein</fullName>
    </submittedName>
</protein>
<name>A0A939EPK4_9HYPH</name>
<sequence length="86" mass="9857">MLQHFETCVSLERRGGVSVRDGGTSTALYRSWQEPGLDFFSSRHFSEKALCFQPFSPVYNAFPHPTHIDRHLITFVKAVLSRHSFS</sequence>
<dbReference type="EMBL" id="JAFLNF010000004">
    <property type="protein sequence ID" value="MBO0345722.1"/>
    <property type="molecule type" value="Genomic_DNA"/>
</dbReference>
<evidence type="ECO:0000313" key="1">
    <source>
        <dbReference type="EMBL" id="MBO0345722.1"/>
    </source>
</evidence>